<organism evidence="2 3">
    <name type="scientific">Datura stramonium</name>
    <name type="common">Jimsonweed</name>
    <name type="synonym">Common thornapple</name>
    <dbReference type="NCBI Taxonomy" id="4076"/>
    <lineage>
        <taxon>Eukaryota</taxon>
        <taxon>Viridiplantae</taxon>
        <taxon>Streptophyta</taxon>
        <taxon>Embryophyta</taxon>
        <taxon>Tracheophyta</taxon>
        <taxon>Spermatophyta</taxon>
        <taxon>Magnoliopsida</taxon>
        <taxon>eudicotyledons</taxon>
        <taxon>Gunneridae</taxon>
        <taxon>Pentapetalae</taxon>
        <taxon>asterids</taxon>
        <taxon>lamiids</taxon>
        <taxon>Solanales</taxon>
        <taxon>Solanaceae</taxon>
        <taxon>Solanoideae</taxon>
        <taxon>Datureae</taxon>
        <taxon>Datura</taxon>
    </lineage>
</organism>
<evidence type="ECO:0000313" key="2">
    <source>
        <dbReference type="EMBL" id="MCE3051352.1"/>
    </source>
</evidence>
<dbReference type="PANTHER" id="PTHR14942">
    <property type="entry name" value="U11/U12 SMALL NUCLEAR RIBONUCLEOPROTEIN 25 KDA PROTEIN"/>
    <property type="match status" value="1"/>
</dbReference>
<dbReference type="Gene3D" id="3.10.20.90">
    <property type="entry name" value="Phosphatidylinositol 3-kinase Catalytic Subunit, Chain A, domain 1"/>
    <property type="match status" value="1"/>
</dbReference>
<evidence type="ECO:0000256" key="1">
    <source>
        <dbReference type="SAM" id="MobiDB-lite"/>
    </source>
</evidence>
<comment type="caution">
    <text evidence="2">The sequence shown here is derived from an EMBL/GenBank/DDBJ whole genome shotgun (WGS) entry which is preliminary data.</text>
</comment>
<proteinExistence type="predicted"/>
<keyword evidence="3" id="KW-1185">Reference proteome</keyword>
<evidence type="ECO:0000313" key="3">
    <source>
        <dbReference type="Proteomes" id="UP000823775"/>
    </source>
</evidence>
<evidence type="ECO:0008006" key="4">
    <source>
        <dbReference type="Google" id="ProtNLM"/>
    </source>
</evidence>
<dbReference type="PANTHER" id="PTHR14942:SF10">
    <property type="entry name" value="SNRNP25 UBIQUITIN-LIKE DOMAIN-CONTAINING PROTEIN"/>
    <property type="match status" value="1"/>
</dbReference>
<dbReference type="EMBL" id="JACEIK010008428">
    <property type="protein sequence ID" value="MCE3051352.1"/>
    <property type="molecule type" value="Genomic_DNA"/>
</dbReference>
<protein>
    <recommendedName>
        <fullName evidence="4">Ubiquitin-like domain-containing protein</fullName>
    </recommendedName>
</protein>
<dbReference type="InterPro" id="IPR029071">
    <property type="entry name" value="Ubiquitin-like_domsf"/>
</dbReference>
<name>A0ABS8WNC5_DATST</name>
<reference evidence="2 3" key="1">
    <citation type="journal article" date="2021" name="BMC Genomics">
        <title>Datura genome reveals duplications of psychoactive alkaloid biosynthetic genes and high mutation rate following tissue culture.</title>
        <authorList>
            <person name="Rajewski A."/>
            <person name="Carter-House D."/>
            <person name="Stajich J."/>
            <person name="Litt A."/>
        </authorList>
    </citation>
    <scope>NUCLEOTIDE SEQUENCE [LARGE SCALE GENOMIC DNA]</scope>
    <source>
        <strain evidence="2">AR-01</strain>
    </source>
</reference>
<dbReference type="SUPFAM" id="SSF54236">
    <property type="entry name" value="Ubiquitin-like"/>
    <property type="match status" value="1"/>
</dbReference>
<sequence>MDHFICVAAPFLYDKLPEEPLKLTILKLDGSSFDIEVLQSRSVEDLKRAVVEPSAVQDFMKLLSDDDLIGTYGIKDGDELSFVRHVSVGYNPEKKQSEGEAHQFDESRVFKDFDDKELKGEEEDNDHQDESKNDEDGISEDENNGGILGSCQYSCTILSMTFKERWKAEQ</sequence>
<feature type="region of interest" description="Disordered" evidence="1">
    <location>
        <begin position="115"/>
        <end position="149"/>
    </location>
</feature>
<dbReference type="Proteomes" id="UP000823775">
    <property type="component" value="Unassembled WGS sequence"/>
</dbReference>
<dbReference type="InterPro" id="IPR039690">
    <property type="entry name" value="SNRNP25"/>
</dbReference>
<gene>
    <name evidence="2" type="ORF">HAX54_049564</name>
</gene>
<accession>A0ABS8WNC5</accession>